<name>A0A4R4VFA8_9PSEU</name>
<dbReference type="Pfam" id="PF00208">
    <property type="entry name" value="ELFV_dehydrog"/>
    <property type="match status" value="1"/>
</dbReference>
<evidence type="ECO:0000259" key="7">
    <source>
        <dbReference type="SMART" id="SM00839"/>
    </source>
</evidence>
<feature type="binding site" evidence="5">
    <location>
        <begin position="170"/>
        <end position="175"/>
    </location>
    <ligand>
        <name>NAD(+)</name>
        <dbReference type="ChEBI" id="CHEBI:57540"/>
    </ligand>
</feature>
<evidence type="ECO:0000256" key="2">
    <source>
        <dbReference type="ARBA" id="ARBA00023002"/>
    </source>
</evidence>
<dbReference type="Gene3D" id="3.40.50.720">
    <property type="entry name" value="NAD(P)-binding Rossmann-like Domain"/>
    <property type="match status" value="1"/>
</dbReference>
<keyword evidence="9" id="KW-1185">Reference proteome</keyword>
<evidence type="ECO:0000256" key="6">
    <source>
        <dbReference type="RuleBase" id="RU004417"/>
    </source>
</evidence>
<feature type="active site" description="Proton donor/acceptor" evidence="4">
    <location>
        <position position="66"/>
    </location>
</feature>
<protein>
    <submittedName>
        <fullName evidence="8">Glu/Leu/Phe/Val dehydrogenase</fullName>
    </submittedName>
</protein>
<reference evidence="8 9" key="1">
    <citation type="submission" date="2019-03" db="EMBL/GenBank/DDBJ databases">
        <title>Draft genome sequences of novel Actinobacteria.</title>
        <authorList>
            <person name="Sahin N."/>
            <person name="Ay H."/>
            <person name="Saygin H."/>
        </authorList>
    </citation>
    <scope>NUCLEOTIDE SEQUENCE [LARGE SCALE GENOMIC DNA]</scope>
    <source>
        <strain evidence="8 9">16K309</strain>
    </source>
</reference>
<keyword evidence="2 6" id="KW-0560">Oxidoreductase</keyword>
<dbReference type="EMBL" id="SMKS01000074">
    <property type="protein sequence ID" value="TDD00675.1"/>
    <property type="molecule type" value="Genomic_DNA"/>
</dbReference>
<dbReference type="InterPro" id="IPR006097">
    <property type="entry name" value="Glu/Leu/Phe/Val/Trp_DH_dimer"/>
</dbReference>
<sequence length="337" mass="34732">MRVVRGRRSGVVIAVAVHSTQAGPAIGGCRIKPYPGWRDGVDDVVRLARAMTEKAALAGLRHGGGKAVIMDADAVLDERHRLLVLEDLAEVITSLDGAYLTGPDIGSAPADMEIIHRLTGGLAFCRPESSGGSGNSSIATAHGVLAALEAAVDHVFGTGALAGLRVGVIGYGSVGRLVADELAARGCAVTTGDLDESRRATAEAAGLTWSAEDLLGEEFDVLVPAAVGGLLSEERARTCRAGLIVGPANNQLTHDDVASTLHERGITWVPDVVASAGGIIHAVCREELGLTEEETTPRIRAIGTTVTEILTGARDSGTTPQAAARDLAARRRTAVPA</sequence>
<keyword evidence="3 5" id="KW-0520">NAD</keyword>
<accession>A0A4R4VFA8</accession>
<proteinExistence type="inferred from homology"/>
<evidence type="ECO:0000256" key="1">
    <source>
        <dbReference type="ARBA" id="ARBA00006382"/>
    </source>
</evidence>
<dbReference type="PIRSF" id="PIRSF000188">
    <property type="entry name" value="Phe_leu_dh"/>
    <property type="match status" value="1"/>
</dbReference>
<dbReference type="Gene3D" id="3.40.50.10860">
    <property type="entry name" value="Leucine Dehydrogenase, chain A, domain 1"/>
    <property type="match status" value="1"/>
</dbReference>
<dbReference type="InterPro" id="IPR046346">
    <property type="entry name" value="Aminoacid_DH-like_N_sf"/>
</dbReference>
<dbReference type="InterPro" id="IPR006095">
    <property type="entry name" value="Glu/Leu/Phe/Val/Trp_DH"/>
</dbReference>
<dbReference type="Proteomes" id="UP000295674">
    <property type="component" value="Unassembled WGS sequence"/>
</dbReference>
<dbReference type="SUPFAM" id="SSF53223">
    <property type="entry name" value="Aminoacid dehydrogenase-like, N-terminal domain"/>
    <property type="match status" value="1"/>
</dbReference>
<evidence type="ECO:0000313" key="8">
    <source>
        <dbReference type="EMBL" id="TDD00675.1"/>
    </source>
</evidence>
<evidence type="ECO:0000256" key="4">
    <source>
        <dbReference type="PIRSR" id="PIRSR000188-1"/>
    </source>
</evidence>
<gene>
    <name evidence="8" type="ORF">E1181_27065</name>
</gene>
<evidence type="ECO:0000256" key="3">
    <source>
        <dbReference type="ARBA" id="ARBA00023027"/>
    </source>
</evidence>
<feature type="domain" description="Glutamate/phenylalanine/leucine/valine/L-tryptophan dehydrogenase C-terminal" evidence="7">
    <location>
        <begin position="136"/>
        <end position="335"/>
    </location>
</feature>
<dbReference type="InterPro" id="IPR016211">
    <property type="entry name" value="Glu/Phe/Leu/Val/Trp_DH_bac/arc"/>
</dbReference>
<dbReference type="InterPro" id="IPR006096">
    <property type="entry name" value="Glu/Leu/Phe/Val/Trp_DH_C"/>
</dbReference>
<dbReference type="PROSITE" id="PS51257">
    <property type="entry name" value="PROKAR_LIPOPROTEIN"/>
    <property type="match status" value="1"/>
</dbReference>
<comment type="caution">
    <text evidence="8">The sequence shown here is derived from an EMBL/GenBank/DDBJ whole genome shotgun (WGS) entry which is preliminary data.</text>
</comment>
<dbReference type="GO" id="GO:0016639">
    <property type="term" value="F:oxidoreductase activity, acting on the CH-NH2 group of donors, NAD or NADP as acceptor"/>
    <property type="evidence" value="ECO:0007669"/>
    <property type="project" value="InterPro"/>
</dbReference>
<dbReference type="PANTHER" id="PTHR42722">
    <property type="entry name" value="LEUCINE DEHYDROGENASE"/>
    <property type="match status" value="1"/>
</dbReference>
<dbReference type="SMART" id="SM00839">
    <property type="entry name" value="ELFV_dehydrog"/>
    <property type="match status" value="1"/>
</dbReference>
<organism evidence="8 9">
    <name type="scientific">Saccharopolyspora terrae</name>
    <dbReference type="NCBI Taxonomy" id="2530384"/>
    <lineage>
        <taxon>Bacteria</taxon>
        <taxon>Bacillati</taxon>
        <taxon>Actinomycetota</taxon>
        <taxon>Actinomycetes</taxon>
        <taxon>Pseudonocardiales</taxon>
        <taxon>Pseudonocardiaceae</taxon>
        <taxon>Saccharopolyspora</taxon>
    </lineage>
</organism>
<dbReference type="PRINTS" id="PR00082">
    <property type="entry name" value="GLFDHDRGNASE"/>
</dbReference>
<comment type="similarity">
    <text evidence="1 6">Belongs to the Glu/Leu/Phe/Val dehydrogenases family.</text>
</comment>
<dbReference type="SUPFAM" id="SSF51735">
    <property type="entry name" value="NAD(P)-binding Rossmann-fold domains"/>
    <property type="match status" value="1"/>
</dbReference>
<dbReference type="OrthoDB" id="9803297at2"/>
<dbReference type="GO" id="GO:0000166">
    <property type="term" value="F:nucleotide binding"/>
    <property type="evidence" value="ECO:0007669"/>
    <property type="project" value="UniProtKB-KW"/>
</dbReference>
<dbReference type="PANTHER" id="PTHR42722:SF1">
    <property type="entry name" value="VALINE DEHYDROGENASE"/>
    <property type="match status" value="1"/>
</dbReference>
<keyword evidence="5" id="KW-0547">Nucleotide-binding</keyword>
<evidence type="ECO:0000313" key="9">
    <source>
        <dbReference type="Proteomes" id="UP000295674"/>
    </source>
</evidence>
<dbReference type="InterPro" id="IPR036291">
    <property type="entry name" value="NAD(P)-bd_dom_sf"/>
</dbReference>
<dbReference type="GO" id="GO:0006520">
    <property type="term" value="P:amino acid metabolic process"/>
    <property type="evidence" value="ECO:0007669"/>
    <property type="project" value="InterPro"/>
</dbReference>
<dbReference type="Pfam" id="PF02812">
    <property type="entry name" value="ELFV_dehydrog_N"/>
    <property type="match status" value="1"/>
</dbReference>
<dbReference type="AlphaFoldDB" id="A0A4R4VFA8"/>
<evidence type="ECO:0000256" key="5">
    <source>
        <dbReference type="PIRSR" id="PIRSR000188-2"/>
    </source>
</evidence>